<dbReference type="InterPro" id="IPR018303">
    <property type="entry name" value="ATPase_P-typ_P_site"/>
</dbReference>
<keyword evidence="15 16" id="KW-0472">Membrane</keyword>
<feature type="transmembrane region" description="Helical" evidence="16">
    <location>
        <begin position="694"/>
        <end position="717"/>
    </location>
</feature>
<dbReference type="SUPFAM" id="SSF81665">
    <property type="entry name" value="Calcium ATPase, transmembrane domain M"/>
    <property type="match status" value="1"/>
</dbReference>
<evidence type="ECO:0000256" key="15">
    <source>
        <dbReference type="ARBA" id="ARBA00023136"/>
    </source>
</evidence>
<evidence type="ECO:0000313" key="18">
    <source>
        <dbReference type="EMBL" id="KAJ9616275.1"/>
    </source>
</evidence>
<keyword evidence="13 16" id="KW-1133">Transmembrane helix</keyword>
<dbReference type="InterPro" id="IPR036412">
    <property type="entry name" value="HAD-like_sf"/>
</dbReference>
<dbReference type="EMBL" id="JAPDRN010000166">
    <property type="protein sequence ID" value="KAJ9616275.1"/>
    <property type="molecule type" value="Genomic_DNA"/>
</dbReference>
<dbReference type="FunFam" id="2.70.150.10:FF:000010">
    <property type="entry name" value="Potassium-transporting ATPase ATP-binding subunit"/>
    <property type="match status" value="1"/>
</dbReference>
<evidence type="ECO:0000256" key="13">
    <source>
        <dbReference type="ARBA" id="ARBA00022989"/>
    </source>
</evidence>
<dbReference type="InterPro" id="IPR003820">
    <property type="entry name" value="KdpC"/>
</dbReference>
<dbReference type="InterPro" id="IPR001757">
    <property type="entry name" value="P_typ_ATPase"/>
</dbReference>
<dbReference type="Pfam" id="PF02669">
    <property type="entry name" value="KdpC"/>
    <property type="match status" value="1"/>
</dbReference>
<keyword evidence="6 16" id="KW-0812">Transmembrane</keyword>
<dbReference type="NCBIfam" id="NF001454">
    <property type="entry name" value="PRK00315.1"/>
    <property type="match status" value="1"/>
</dbReference>
<dbReference type="InterPro" id="IPR044492">
    <property type="entry name" value="P_typ_ATPase_HD_dom"/>
</dbReference>
<keyword evidence="7" id="KW-0479">Metal-binding</keyword>
<proteinExistence type="inferred from homology"/>
<dbReference type="GO" id="GO:0005524">
    <property type="term" value="F:ATP binding"/>
    <property type="evidence" value="ECO:0007669"/>
    <property type="project" value="UniProtKB-KW"/>
</dbReference>
<keyword evidence="12" id="KW-1278">Translocase</keyword>
<dbReference type="InterPro" id="IPR023299">
    <property type="entry name" value="ATPase_P-typ_cyto_dom_N"/>
</dbReference>
<dbReference type="InterPro" id="IPR008250">
    <property type="entry name" value="ATPase_P-typ_transduc_dom_A_sf"/>
</dbReference>
<organism evidence="18">
    <name type="scientific">Knufia peltigerae</name>
    <dbReference type="NCBI Taxonomy" id="1002370"/>
    <lineage>
        <taxon>Eukaryota</taxon>
        <taxon>Fungi</taxon>
        <taxon>Dikarya</taxon>
        <taxon>Ascomycota</taxon>
        <taxon>Pezizomycotina</taxon>
        <taxon>Eurotiomycetes</taxon>
        <taxon>Chaetothyriomycetidae</taxon>
        <taxon>Chaetothyriales</taxon>
        <taxon>Trichomeriaceae</taxon>
        <taxon>Knufia</taxon>
    </lineage>
</organism>
<evidence type="ECO:0000256" key="3">
    <source>
        <dbReference type="ARBA" id="ARBA00022475"/>
    </source>
</evidence>
<dbReference type="Gene3D" id="3.40.50.1000">
    <property type="entry name" value="HAD superfamily/HAD-like"/>
    <property type="match status" value="1"/>
</dbReference>
<feature type="transmembrane region" description="Helical" evidence="16">
    <location>
        <begin position="260"/>
        <end position="280"/>
    </location>
</feature>
<dbReference type="GO" id="GO:0046872">
    <property type="term" value="F:metal ion binding"/>
    <property type="evidence" value="ECO:0007669"/>
    <property type="project" value="UniProtKB-KW"/>
</dbReference>
<dbReference type="GO" id="GO:0016887">
    <property type="term" value="F:ATP hydrolysis activity"/>
    <property type="evidence" value="ECO:0007669"/>
    <property type="project" value="InterPro"/>
</dbReference>
<protein>
    <recommendedName>
        <fullName evidence="17">P-type ATPase A domain-containing protein</fullName>
    </recommendedName>
</protein>
<keyword evidence="8" id="KW-0547">Nucleotide-binding</keyword>
<dbReference type="PANTHER" id="PTHR43743">
    <property type="entry name" value="POTASSIUM-TRANSPORTING ATPASE ATP-BINDING SUBUNIT"/>
    <property type="match status" value="1"/>
</dbReference>
<evidence type="ECO:0000256" key="16">
    <source>
        <dbReference type="SAM" id="Phobius"/>
    </source>
</evidence>
<dbReference type="PRINTS" id="PR00119">
    <property type="entry name" value="CATATPASE"/>
</dbReference>
<dbReference type="Gene3D" id="3.40.1110.10">
    <property type="entry name" value="Calcium-transporting ATPase, cytoplasmic domain N"/>
    <property type="match status" value="1"/>
</dbReference>
<feature type="transmembrane region" description="Helical" evidence="16">
    <location>
        <begin position="44"/>
        <end position="62"/>
    </location>
</feature>
<feature type="transmembrane region" description="Helical" evidence="16">
    <location>
        <begin position="68"/>
        <end position="88"/>
    </location>
</feature>
<keyword evidence="11" id="KW-0630">Potassium</keyword>
<evidence type="ECO:0000256" key="7">
    <source>
        <dbReference type="ARBA" id="ARBA00022723"/>
    </source>
</evidence>
<dbReference type="SUPFAM" id="SSF56784">
    <property type="entry name" value="HAD-like"/>
    <property type="match status" value="1"/>
</dbReference>
<comment type="caution">
    <text evidence="18">The sequence shown here is derived from an EMBL/GenBank/DDBJ whole genome shotgun (WGS) entry which is preliminary data.</text>
</comment>
<name>A0AA38XMK0_9EURO</name>
<evidence type="ECO:0000256" key="8">
    <source>
        <dbReference type="ARBA" id="ARBA00022741"/>
    </source>
</evidence>
<dbReference type="SFLD" id="SFLDG00002">
    <property type="entry name" value="C1.7:_P-type_atpase_like"/>
    <property type="match status" value="1"/>
</dbReference>
<evidence type="ECO:0000256" key="1">
    <source>
        <dbReference type="ARBA" id="ARBA00004651"/>
    </source>
</evidence>
<feature type="transmembrane region" description="Helical" evidence="16">
    <location>
        <begin position="591"/>
        <end position="614"/>
    </location>
</feature>
<evidence type="ECO:0000256" key="11">
    <source>
        <dbReference type="ARBA" id="ARBA00022958"/>
    </source>
</evidence>
<dbReference type="Pfam" id="PF00122">
    <property type="entry name" value="E1-E2_ATPase"/>
    <property type="match status" value="1"/>
</dbReference>
<dbReference type="InterPro" id="IPR023298">
    <property type="entry name" value="ATPase_P-typ_TM_dom_sf"/>
</dbReference>
<dbReference type="FunFam" id="3.40.1110.10:FF:000007">
    <property type="entry name" value="Potassium-transporting ATPase ATP-binding subunit"/>
    <property type="match status" value="1"/>
</dbReference>
<evidence type="ECO:0000256" key="5">
    <source>
        <dbReference type="ARBA" id="ARBA00022553"/>
    </source>
</evidence>
<dbReference type="HAMAP" id="MF_00276">
    <property type="entry name" value="KdpC"/>
    <property type="match status" value="1"/>
</dbReference>
<evidence type="ECO:0000256" key="9">
    <source>
        <dbReference type="ARBA" id="ARBA00022840"/>
    </source>
</evidence>
<feature type="transmembrane region" description="Helical" evidence="16">
    <location>
        <begin position="660"/>
        <end position="682"/>
    </location>
</feature>
<keyword evidence="2" id="KW-0813">Transport</keyword>
<dbReference type="GO" id="GO:0008556">
    <property type="term" value="F:P-type potassium transmembrane transporter activity"/>
    <property type="evidence" value="ECO:0007669"/>
    <property type="project" value="InterPro"/>
</dbReference>
<dbReference type="InterPro" id="IPR006391">
    <property type="entry name" value="P-type_ATPase_bsu_IA"/>
</dbReference>
<dbReference type="SUPFAM" id="SSF81653">
    <property type="entry name" value="Calcium ATPase, transduction domain A"/>
    <property type="match status" value="1"/>
</dbReference>
<dbReference type="PROSITE" id="PS00154">
    <property type="entry name" value="ATPASE_E1_E2"/>
    <property type="match status" value="1"/>
</dbReference>
<feature type="transmembrane region" description="Helical" evidence="16">
    <location>
        <begin position="225"/>
        <end position="248"/>
    </location>
</feature>
<keyword evidence="10" id="KW-0460">Magnesium</keyword>
<reference evidence="18" key="1">
    <citation type="submission" date="2022-10" db="EMBL/GenBank/DDBJ databases">
        <title>Culturing micro-colonial fungi from biological soil crusts in the Mojave desert and describing Neophaeococcomyces mojavensis, and introducing the new genera and species Taxawa tesnikishii.</title>
        <authorList>
            <person name="Kurbessoian T."/>
            <person name="Stajich J.E."/>
        </authorList>
    </citation>
    <scope>NUCLEOTIDE SEQUENCE</scope>
    <source>
        <strain evidence="18">TK_35</strain>
    </source>
</reference>
<dbReference type="NCBIfam" id="TIGR00681">
    <property type="entry name" value="kdpC"/>
    <property type="match status" value="1"/>
</dbReference>
<evidence type="ECO:0000256" key="6">
    <source>
        <dbReference type="ARBA" id="ARBA00022692"/>
    </source>
</evidence>
<evidence type="ECO:0000256" key="4">
    <source>
        <dbReference type="ARBA" id="ARBA00022538"/>
    </source>
</evidence>
<keyword evidence="9" id="KW-0067">ATP-binding</keyword>
<evidence type="ECO:0000259" key="17">
    <source>
        <dbReference type="Pfam" id="PF00122"/>
    </source>
</evidence>
<dbReference type="SFLD" id="SFLDF00027">
    <property type="entry name" value="p-type_atpase"/>
    <property type="match status" value="1"/>
</dbReference>
<gene>
    <name evidence="18" type="ORF">H2204_013949</name>
</gene>
<dbReference type="InterPro" id="IPR023214">
    <property type="entry name" value="HAD_sf"/>
</dbReference>
<keyword evidence="4" id="KW-0633">Potassium transport</keyword>
<dbReference type="Gene3D" id="2.70.150.10">
    <property type="entry name" value="Calcium-transporting ATPase, cytoplasmic transduction domain A"/>
    <property type="match status" value="1"/>
</dbReference>
<sequence length="873" mass="89773">MSSHATANRSSSVASRPALLDAAGLRRALIEAVRKLSPMHLVRSPVMAVVMAGTIVAAIITLTGNAPLGFGLAVTAILLVTVLFGNFAEAVAEARGRGQAASLRRARQDLVARRLASAQAGASETQVPAAELRPGDHVIVSAGELVPADGEIVQGLATINEAAVTGESAPVLREAGTDRSGVIGGTKVLSDQIVVRITAEPGHSFLDRMIALVEGANRQKTPNEIALTLLLAAMTLTFLVVVATLPAIGASVGVKVDPLLLIALLVCLIPTTIGGLLPAIGIAGMNRALAANVLAKSGKAVEVAGDVDVLLLDKTGTITYGDRQASHFHALAGIDADQLREAALLSSLADPTPEGKSIVRLAREQGCTTAEPDQADYLAFSAQTRMSGVDLLHGRQIRKGAADAIRAHVLALGGTVPAELAGRVDQVARNGATPLVVAEGRHVLGVIELSDVVKHGMREKFAQLRAMGIRTVMITGDNPLTAAAIAAEAGVDDYIAEARPEDKLARIRAEQAGGRLVAMVGDGTNDAPALAQADIGLAMNSGTQAAKEAGNMVDLDSDPAKLLAVVEVGKQQLITRGALTTFSLANDVSKYFAILPALFAATVPAMAALNVMQLSSPRNAVLAALIFNALVIPALIPLALRGVRFRPATATALLRRNMLVYGLGGVLLPFAAIKLIDLLLVLDGASWRPAIGLGVATLLLAGAVYAGIATGFAGLSFPAQAEGSLLRDGSGQVRASAWLSQPFTGDGYFQARPSAANYDPMAAAGSNLARSNPALAERVAASTAAVAAREGVTPAQVPADLVTQSGGGLDPQLSPAAAQLQVARVARARGLSVEQVQALVKANTQGRQWGVFGQPRVNVVTLNFALDHAARAP</sequence>
<comment type="subcellular location">
    <subcellularLocation>
        <location evidence="1">Cell membrane</location>
        <topology evidence="1">Multi-pass membrane protein</topology>
    </subcellularLocation>
</comment>
<dbReference type="HAMAP" id="MF_00285">
    <property type="entry name" value="KdpB"/>
    <property type="match status" value="1"/>
</dbReference>
<keyword evidence="14" id="KW-0406">Ion transport</keyword>
<dbReference type="PANTHER" id="PTHR43743:SF1">
    <property type="entry name" value="POTASSIUM-TRANSPORTING ATPASE ATP-BINDING SUBUNIT"/>
    <property type="match status" value="1"/>
</dbReference>
<dbReference type="AlphaFoldDB" id="A0AA38XMK0"/>
<evidence type="ECO:0000256" key="10">
    <source>
        <dbReference type="ARBA" id="ARBA00022842"/>
    </source>
</evidence>
<dbReference type="SFLD" id="SFLDS00003">
    <property type="entry name" value="Haloacid_Dehalogenase"/>
    <property type="match status" value="1"/>
</dbReference>
<keyword evidence="3" id="KW-1003">Cell membrane</keyword>
<accession>A0AA38XMK0</accession>
<feature type="transmembrane region" description="Helical" evidence="16">
    <location>
        <begin position="620"/>
        <end position="640"/>
    </location>
</feature>
<dbReference type="InterPro" id="IPR059000">
    <property type="entry name" value="ATPase_P-type_domA"/>
</dbReference>
<dbReference type="NCBIfam" id="TIGR01497">
    <property type="entry name" value="kdpB"/>
    <property type="match status" value="1"/>
</dbReference>
<evidence type="ECO:0000256" key="12">
    <source>
        <dbReference type="ARBA" id="ARBA00022967"/>
    </source>
</evidence>
<keyword evidence="5" id="KW-0597">Phosphoprotein</keyword>
<dbReference type="Pfam" id="PF00702">
    <property type="entry name" value="Hydrolase"/>
    <property type="match status" value="1"/>
</dbReference>
<dbReference type="GO" id="GO:0005886">
    <property type="term" value="C:plasma membrane"/>
    <property type="evidence" value="ECO:0007669"/>
    <property type="project" value="UniProtKB-SubCell"/>
</dbReference>
<feature type="domain" description="P-type ATPase A" evidence="17">
    <location>
        <begin position="117"/>
        <end position="214"/>
    </location>
</feature>
<evidence type="ECO:0000256" key="2">
    <source>
        <dbReference type="ARBA" id="ARBA00022448"/>
    </source>
</evidence>
<dbReference type="NCBIfam" id="TIGR01494">
    <property type="entry name" value="ATPase_P-type"/>
    <property type="match status" value="2"/>
</dbReference>
<evidence type="ECO:0000256" key="14">
    <source>
        <dbReference type="ARBA" id="ARBA00023065"/>
    </source>
</evidence>